<dbReference type="PANTHER" id="PTHR35095">
    <property type="entry name" value="OS05G0143300 PROTEIN"/>
    <property type="match status" value="1"/>
</dbReference>
<feature type="transmembrane region" description="Helical" evidence="1">
    <location>
        <begin position="333"/>
        <end position="356"/>
    </location>
</feature>
<keyword evidence="3" id="KW-1185">Reference proteome</keyword>
<protein>
    <submittedName>
        <fullName evidence="2">Uncharacterized protein</fullName>
    </submittedName>
</protein>
<name>A0A4V4H8H0_MUSBA</name>
<sequence length="435" mass="48363">MVEFSLVASAALPPAILHPEHRGLCKAPKEFQNLLPLHGRKKDALRSGSFQFNAQHLEDLRRPMHLLLENNQSARISPMIESHVLINMQGLQLSDSHPDSVLFSSGIAEKCMRNEKILEFLWSGSNSAEGEGLDVSLLSDVMGFHDMTIDMLPSPHVTVDGKSSVYVAEMDDSQHPLHIQRQIYAPEHKLDFVGNSSDTKYFTVHPNGTLLFACSATQMEYLIPTVPEFDLPKRTIIGSKQSLLVPYFTRRGHGRSQSHRQVASPTVAPLKSPDMKLKMLPKKKKNKRIGRERDLYQRNYFHACESLLSVILDKGGSTRVLSLKKSGAEISQLLTQFSAGIAGTGLAVIFSVVYKLACGRVPLCATRLLNTGFGFGLFWLSSAIIGLRDTIIYISKHSGKLNLKEEDITSKLRRSMNDILFRAATLVAVTVLRFA</sequence>
<keyword evidence="1" id="KW-0472">Membrane</keyword>
<proteinExistence type="predicted"/>
<accession>A0A4V4H8H0</accession>
<dbReference type="Proteomes" id="UP000317650">
    <property type="component" value="Chromosome 5"/>
</dbReference>
<evidence type="ECO:0000256" key="1">
    <source>
        <dbReference type="SAM" id="Phobius"/>
    </source>
</evidence>
<dbReference type="AlphaFoldDB" id="A0A4V4H8H0"/>
<evidence type="ECO:0000313" key="2">
    <source>
        <dbReference type="EMBL" id="THU67745.1"/>
    </source>
</evidence>
<keyword evidence="1" id="KW-0812">Transmembrane</keyword>
<feature type="transmembrane region" description="Helical" evidence="1">
    <location>
        <begin position="368"/>
        <end position="387"/>
    </location>
</feature>
<evidence type="ECO:0000313" key="3">
    <source>
        <dbReference type="Proteomes" id="UP000317650"/>
    </source>
</evidence>
<gene>
    <name evidence="2" type="ORF">C4D60_Mb05t27940</name>
</gene>
<keyword evidence="1" id="KW-1133">Transmembrane helix</keyword>
<comment type="caution">
    <text evidence="2">The sequence shown here is derived from an EMBL/GenBank/DDBJ whole genome shotgun (WGS) entry which is preliminary data.</text>
</comment>
<reference evidence="2 3" key="1">
    <citation type="journal article" date="2019" name="Nat. Plants">
        <title>Genome sequencing of Musa balbisiana reveals subgenome evolution and function divergence in polyploid bananas.</title>
        <authorList>
            <person name="Yao X."/>
        </authorList>
    </citation>
    <scope>NUCLEOTIDE SEQUENCE [LARGE SCALE GENOMIC DNA]</scope>
    <source>
        <strain evidence="3">cv. DH-PKW</strain>
        <tissue evidence="2">Leaves</tissue>
    </source>
</reference>
<dbReference type="EMBL" id="PYDT01000003">
    <property type="protein sequence ID" value="THU67745.1"/>
    <property type="molecule type" value="Genomic_DNA"/>
</dbReference>
<dbReference type="PANTHER" id="PTHR35095:SF1">
    <property type="entry name" value="OS05G0143300 PROTEIN"/>
    <property type="match status" value="1"/>
</dbReference>
<organism evidence="2 3">
    <name type="scientific">Musa balbisiana</name>
    <name type="common">Banana</name>
    <dbReference type="NCBI Taxonomy" id="52838"/>
    <lineage>
        <taxon>Eukaryota</taxon>
        <taxon>Viridiplantae</taxon>
        <taxon>Streptophyta</taxon>
        <taxon>Embryophyta</taxon>
        <taxon>Tracheophyta</taxon>
        <taxon>Spermatophyta</taxon>
        <taxon>Magnoliopsida</taxon>
        <taxon>Liliopsida</taxon>
        <taxon>Zingiberales</taxon>
        <taxon>Musaceae</taxon>
        <taxon>Musa</taxon>
    </lineage>
</organism>
<dbReference type="STRING" id="52838.A0A4V4H8H0"/>